<dbReference type="Gene3D" id="3.90.150.10">
    <property type="entry name" value="Variant Surface Glycoprotein, subunit A domain 1"/>
    <property type="match status" value="1"/>
</dbReference>
<feature type="compositionally biased region" description="Low complexity" evidence="8">
    <location>
        <begin position="446"/>
        <end position="455"/>
    </location>
</feature>
<feature type="domain" description="Trypanosome variant surface glycoprotein C-terminal" evidence="11">
    <location>
        <begin position="403"/>
        <end position="501"/>
    </location>
</feature>
<evidence type="ECO:0000259" key="11">
    <source>
        <dbReference type="Pfam" id="PF10659"/>
    </source>
</evidence>
<feature type="signal peptide" evidence="9">
    <location>
        <begin position="1"/>
        <end position="20"/>
    </location>
</feature>
<dbReference type="GO" id="GO:0005886">
    <property type="term" value="C:plasma membrane"/>
    <property type="evidence" value="ECO:0007669"/>
    <property type="project" value="UniProtKB-SubCell"/>
</dbReference>
<evidence type="ECO:0000256" key="7">
    <source>
        <dbReference type="ARBA" id="ARBA00023288"/>
    </source>
</evidence>
<dbReference type="Pfam" id="PF10659">
    <property type="entry name" value="Trypan_glycop_C"/>
    <property type="match status" value="1"/>
</dbReference>
<dbReference type="VEuPathDB" id="TriTrypDB:Tbg972.7.7550"/>
<sequence length="508" mass="53470">MKAAALLLAVTIVAARQASAAAGDALNKAAWQPMCEMSEDLDALPSNAAAKLNEIVTAAEEMAATGKRLQLYACAAQSAEDRSKAAILAPYFHSKGAAILTKLKTSDGLKLVESAAKPVYAKGRLDELLNLFQQSKTTNHGCLNDGTPANTVTKSGDVIDGVTCKLKLSAIQATFKATTTITATGFNKQPIATNQGSTQQSNAGKNCKMLKLSGVGLGGEALSSGGTTEVEYGAALFKADRTGDQLTGTDMTKLTTTAKTTAPIWADAATASYNLGQINPAEYKNASASAEQDEELQTVTSYVTKEGAPAAEKAKAQEIQAHFDNPVADKIATFIGKMEAMTIPKGTIGLSTNTPLGKIDEASQLSALITRCTLKINKERAELTNNIKETSGQKDPKAAADVCNKITDATGWNNKPYCSYTATETDETKKCQFNETKASKSGVPVTQTQTAGTESTTEKCKGKKNDECKSPDCKWAGEASKDSSIFINKKLAIFSAGFVSVCFKSLEL</sequence>
<evidence type="ECO:0000256" key="6">
    <source>
        <dbReference type="ARBA" id="ARBA00023180"/>
    </source>
</evidence>
<evidence type="ECO:0000256" key="9">
    <source>
        <dbReference type="SAM" id="SignalP"/>
    </source>
</evidence>
<dbReference type="VEuPathDB" id="TriTrypDB:Tb427_000405200"/>
<organism evidence="12">
    <name type="scientific">Trypanosoma brucei</name>
    <dbReference type="NCBI Taxonomy" id="5691"/>
    <lineage>
        <taxon>Eukaryota</taxon>
        <taxon>Discoba</taxon>
        <taxon>Euglenozoa</taxon>
        <taxon>Kinetoplastea</taxon>
        <taxon>Metakinetoplastina</taxon>
        <taxon>Trypanosomatida</taxon>
        <taxon>Trypanosomatidae</taxon>
        <taxon>Trypanosoma</taxon>
    </lineage>
</organism>
<dbReference type="SUPFAM" id="SSF58087">
    <property type="entry name" value="Variant surface glycoprotein (N-terminal domain)"/>
    <property type="match status" value="1"/>
</dbReference>
<evidence type="ECO:0000256" key="5">
    <source>
        <dbReference type="ARBA" id="ARBA00023136"/>
    </source>
</evidence>
<dbReference type="Gene3D" id="3.30.1680.40">
    <property type="match status" value="1"/>
</dbReference>
<keyword evidence="6" id="KW-0325">Glycoprotein</keyword>
<comment type="subcellular location">
    <subcellularLocation>
        <location evidence="2">Cell membrane</location>
        <topology evidence="2">Lipid-anchor</topology>
        <topology evidence="2">GPI-anchor</topology>
    </subcellularLocation>
</comment>
<keyword evidence="3" id="KW-1003">Cell membrane</keyword>
<dbReference type="AlphaFoldDB" id="A0A1J0R9X3"/>
<evidence type="ECO:0000256" key="3">
    <source>
        <dbReference type="ARBA" id="ARBA00022475"/>
    </source>
</evidence>
<comment type="function">
    <text evidence="1">VSG forms a coat on the surface of the parasite. The trypanosome evades the immune response of the host by expressing a series of antigenically distinct VSGs from an estimated 1000 VSG genes.</text>
</comment>
<proteinExistence type="predicted"/>
<feature type="domain" description="Trypanosome variant surface glycoprotein A-type N-terminal" evidence="10">
    <location>
        <begin position="8"/>
        <end position="369"/>
    </location>
</feature>
<evidence type="ECO:0000256" key="1">
    <source>
        <dbReference type="ARBA" id="ARBA00002523"/>
    </source>
</evidence>
<dbReference type="InterPro" id="IPR001812">
    <property type="entry name" value="Trypano_VSG_A_N_dom"/>
</dbReference>
<dbReference type="GO" id="GO:0098552">
    <property type="term" value="C:side of membrane"/>
    <property type="evidence" value="ECO:0007669"/>
    <property type="project" value="UniProtKB-KW"/>
</dbReference>
<feature type="region of interest" description="Disordered" evidence="8">
    <location>
        <begin position="442"/>
        <end position="466"/>
    </location>
</feature>
<keyword evidence="4" id="KW-0336">GPI-anchor</keyword>
<dbReference type="EMBL" id="KX700717">
    <property type="protein sequence ID" value="APD74673.1"/>
    <property type="molecule type" value="Genomic_DNA"/>
</dbReference>
<dbReference type="GO" id="GO:0042783">
    <property type="term" value="P:symbiont-mediated evasion of host immune response"/>
    <property type="evidence" value="ECO:0007669"/>
    <property type="project" value="InterPro"/>
</dbReference>
<accession>A0A1J0R9X3</accession>
<keyword evidence="5" id="KW-0472">Membrane</keyword>
<dbReference type="Gene3D" id="1.10.470.10">
    <property type="entry name" value="Variant Surface Glycoprotein, subunit A, domain 2"/>
    <property type="match status" value="1"/>
</dbReference>
<dbReference type="VEuPathDB" id="TriTrypDB:Tb927.10.16500"/>
<reference evidence="12" key="1">
    <citation type="submission" date="2016-08" db="EMBL/GenBank/DDBJ databases">
        <title>VSG repertoire of Trypanosoma brucei EATRO 1125.</title>
        <authorList>
            <person name="Cross G.A."/>
        </authorList>
    </citation>
    <scope>NUCLEOTIDE SEQUENCE</scope>
    <source>
        <strain evidence="12">EATRO 1125</strain>
    </source>
</reference>
<dbReference type="Gene3D" id="3.30.1680.30">
    <property type="match status" value="1"/>
</dbReference>
<evidence type="ECO:0000256" key="4">
    <source>
        <dbReference type="ARBA" id="ARBA00022622"/>
    </source>
</evidence>
<dbReference type="Pfam" id="PF00913">
    <property type="entry name" value="Trypan_glycop"/>
    <property type="match status" value="1"/>
</dbReference>
<dbReference type="VEuPathDB" id="TriTrypDB:Tb1125.11.17330"/>
<dbReference type="InterPro" id="IPR019609">
    <property type="entry name" value="Variant_surf_glycoprt_trypan_C"/>
</dbReference>
<keyword evidence="7" id="KW-0449">Lipoprotein</keyword>
<evidence type="ECO:0000259" key="10">
    <source>
        <dbReference type="Pfam" id="PF00913"/>
    </source>
</evidence>
<keyword evidence="9" id="KW-0732">Signal</keyword>
<evidence type="ECO:0000256" key="8">
    <source>
        <dbReference type="SAM" id="MobiDB-lite"/>
    </source>
</evidence>
<evidence type="ECO:0000256" key="2">
    <source>
        <dbReference type="ARBA" id="ARBA00004609"/>
    </source>
</evidence>
<name>A0A1J0R9X3_9TRYP</name>
<evidence type="ECO:0000313" key="12">
    <source>
        <dbReference type="EMBL" id="APD74673.1"/>
    </source>
</evidence>
<feature type="compositionally biased region" description="Basic and acidic residues" evidence="8">
    <location>
        <begin position="456"/>
        <end position="466"/>
    </location>
</feature>
<protein>
    <submittedName>
        <fullName evidence="12">Variant surface glycoprotein 1125.4142</fullName>
    </submittedName>
</protein>
<feature type="chain" id="PRO_5012565781" evidence="9">
    <location>
        <begin position="21"/>
        <end position="508"/>
    </location>
</feature>